<comment type="function">
    <text evidence="3">Flagellin is the subunit protein which polymerizes to form the filaments of bacterial flagella.</text>
</comment>
<evidence type="ECO:0000256" key="3">
    <source>
        <dbReference type="RuleBase" id="RU362073"/>
    </source>
</evidence>
<keyword evidence="3" id="KW-0964">Secreted</keyword>
<evidence type="ECO:0000313" key="7">
    <source>
        <dbReference type="EMBL" id="CAA2105630.1"/>
    </source>
</evidence>
<proteinExistence type="inferred from homology"/>
<feature type="region of interest" description="Disordered" evidence="4">
    <location>
        <begin position="869"/>
        <end position="902"/>
    </location>
</feature>
<organism evidence="7">
    <name type="scientific">Methylobacterium bullatum</name>
    <dbReference type="NCBI Taxonomy" id="570505"/>
    <lineage>
        <taxon>Bacteria</taxon>
        <taxon>Pseudomonadati</taxon>
        <taxon>Pseudomonadota</taxon>
        <taxon>Alphaproteobacteria</taxon>
        <taxon>Hyphomicrobiales</taxon>
        <taxon>Methylobacteriaceae</taxon>
        <taxon>Methylobacterium</taxon>
    </lineage>
</organism>
<protein>
    <recommendedName>
        <fullName evidence="3">Flagellin</fullName>
    </recommendedName>
</protein>
<comment type="similarity">
    <text evidence="1 3">Belongs to the bacterial flagellin family.</text>
</comment>
<sequence>MSSSITLTAATRQNLLSLQDTANLLSTTQSRLSTGKKVNTALDNPTNFFTAQSLSARSSDISSLLDGISNGVQAIQAASQGITSITKLLETAKSTASQALADKTGGSSGISGGATEQAAKVTATSTLASLGTTGATGETTFDFSGPTKDASLEITLGGTKSTIRIDSATLASSGTDLSKVTSDQLLTAINGQIANNSALAGKVSAGTSPDGRITFATTTTGASASLTVAGSANSTMDIGYGKSTTTPTSATVTANAALAVATDFSTGSASLVVSDGNTSVQVQLDKNSATDELGGTLGASASRADVAKAINKQLKDSGSTATVELSSTNSLVFKSADVGPDAQISVIGGIDTTGGNGAAGIGFSTFTASTPAAGTAATNSTTSTPSAAVAAQTPTVGTAAVKGAVASTATVPPTSTLGAGQSTTFSVTDAVANKTINITINKDSLDANGAALGTTGITDDKIQEAVQRQLTAAGSGIVATLSGGTSGALKFENAAVGAGSDPVLTTQGNNLTDQIGLFSAPSKTVAGTIAANTDLTGGKSATFTVTDGTTPKTITIDAAKLDASGTAIGTNPNQQSLVEAINNQLSGSKYSAFIDSSNKLTFVGANDTTAAPQITAASDTIGLGLGTANTLTATNAATTPSASTAAKVVAGGTAAAASLTLTTTADTFTVGDGTTTANISISSASLDKSGTVLGTAGTTQAKVVEAIQRQLDSAGVNVTAAYNNNKLEFTSKGVGTSGTVTLTPGTDAAGLSIGAAGVANPAQTATGVPAGSIDLSGGKSSAFAISDGSTSKNVSISSTSLDKAGNAIGNAATQDKVAEAIQVQLDTAGVKATVSFQADKLQVTSNAVGTGAAAPTLTATSDTAGLGLGTTTTASSTPAAGGGTAATGVTASGTEATDGSSKASIVGTEQTVTKDFSGTKDASFTLKLGTGPLKLITLNNTNLGSSAATSQTAIAKAINDQINADTGLAGKVEASYVNSKLVISTKSSGSDQKLTIQAAQVTTGGTTGVDIGFGVSGSGATSQTASGTDVGGSKGTSSVRSALAQQFNLILEKITQQAQDSGYNGVNLLFRNSNSAADNTLHIAFNEKNTSALDIKGVKFDAAGLGLDAVEGGFQSDTDINAAIEQLSNATTQLRTQSSTFGANLSIVQNRQDFSKNLINILDTGAANLVNADLNEEAANSQALSTRNSIATSALSLANQAQQGILQLLR</sequence>
<dbReference type="SUPFAM" id="SSF64518">
    <property type="entry name" value="Phase 1 flagellin"/>
    <property type="match status" value="1"/>
</dbReference>
<evidence type="ECO:0000256" key="1">
    <source>
        <dbReference type="ARBA" id="ARBA00005709"/>
    </source>
</evidence>
<accession>A0A679IXP4</accession>
<name>A0A679IXP4_9HYPH</name>
<dbReference type="Gene3D" id="1.20.1330.10">
    <property type="entry name" value="f41 fragment of flagellin, N-terminal domain"/>
    <property type="match status" value="1"/>
</dbReference>
<feature type="domain" description="Flagellin C-terminal" evidence="6">
    <location>
        <begin position="1126"/>
        <end position="1209"/>
    </location>
</feature>
<gene>
    <name evidence="7" type="ORF">MBUL_03289</name>
</gene>
<dbReference type="GO" id="GO:0005198">
    <property type="term" value="F:structural molecule activity"/>
    <property type="evidence" value="ECO:0007669"/>
    <property type="project" value="UniProtKB-UniRule"/>
</dbReference>
<dbReference type="InterPro" id="IPR001029">
    <property type="entry name" value="Flagellin_N"/>
</dbReference>
<dbReference type="EMBL" id="LR743504">
    <property type="protein sequence ID" value="CAA2105630.1"/>
    <property type="molecule type" value="Genomic_DNA"/>
</dbReference>
<dbReference type="InterPro" id="IPR046358">
    <property type="entry name" value="Flagellin_C"/>
</dbReference>
<feature type="compositionally biased region" description="Low complexity" evidence="4">
    <location>
        <begin position="886"/>
        <end position="897"/>
    </location>
</feature>
<dbReference type="Pfam" id="PF00669">
    <property type="entry name" value="Flagellin_N"/>
    <property type="match status" value="1"/>
</dbReference>
<dbReference type="AlphaFoldDB" id="A0A679IXP4"/>
<comment type="subcellular location">
    <subcellularLocation>
        <location evidence="3">Secreted</location>
    </subcellularLocation>
    <subcellularLocation>
        <location evidence="3">Bacterial flagellum</location>
    </subcellularLocation>
</comment>
<dbReference type="GO" id="GO:0009288">
    <property type="term" value="C:bacterial-type flagellum"/>
    <property type="evidence" value="ECO:0007669"/>
    <property type="project" value="UniProtKB-SubCell"/>
</dbReference>
<dbReference type="Pfam" id="PF00700">
    <property type="entry name" value="Flagellin_C"/>
    <property type="match status" value="1"/>
</dbReference>
<feature type="compositionally biased region" description="Low complexity" evidence="4">
    <location>
        <begin position="869"/>
        <end position="879"/>
    </location>
</feature>
<evidence type="ECO:0000256" key="2">
    <source>
        <dbReference type="ARBA" id="ARBA00023143"/>
    </source>
</evidence>
<dbReference type="GO" id="GO:0005576">
    <property type="term" value="C:extracellular region"/>
    <property type="evidence" value="ECO:0007669"/>
    <property type="project" value="UniProtKB-SubCell"/>
</dbReference>
<keyword evidence="2 3" id="KW-0975">Bacterial flagellum</keyword>
<reference evidence="7" key="1">
    <citation type="submission" date="2019-12" db="EMBL/GenBank/DDBJ databases">
        <authorList>
            <person name="Cremers G."/>
        </authorList>
    </citation>
    <scope>NUCLEOTIDE SEQUENCE</scope>
    <source>
        <strain evidence="7">Mbul1</strain>
    </source>
</reference>
<evidence type="ECO:0000259" key="5">
    <source>
        <dbReference type="Pfam" id="PF00669"/>
    </source>
</evidence>
<evidence type="ECO:0000259" key="6">
    <source>
        <dbReference type="Pfam" id="PF00700"/>
    </source>
</evidence>
<evidence type="ECO:0000256" key="4">
    <source>
        <dbReference type="SAM" id="MobiDB-lite"/>
    </source>
</evidence>
<feature type="domain" description="Flagellin N-terminal" evidence="5">
    <location>
        <begin position="10"/>
        <end position="104"/>
    </location>
</feature>